<dbReference type="Gene3D" id="3.40.50.720">
    <property type="entry name" value="NAD(P)-binding Rossmann-like Domain"/>
    <property type="match status" value="1"/>
</dbReference>
<evidence type="ECO:0000313" key="5">
    <source>
        <dbReference type="EMBL" id="KAL1859000.1"/>
    </source>
</evidence>
<protein>
    <recommendedName>
        <fullName evidence="4">Alcohol dehydrogenase-like N-terminal domain-containing protein</fullName>
    </recommendedName>
</protein>
<sequence>MADLESSTLRPEAGSFAGTRQRSRPRVQTQLLLYQPRQQYELHHEADIPALEFGELMVEVLAIGLNPIDWKSAAYGFALPSLPCLNGREFVGRIVEKNVDPECGYKIGDLVLAVSTDYRDFRKSAFQQYAVVCCFNAIKVPQKVNPERVASLGVGFVAASIALGVCLGIDFPSFSHYPPLSLLSVAQGQPREEVPSDVAAEVFEGIPPSERPKARDWVLIYGASSVTAQLCIQLVKMAGLRVIAVADAKKHGDRLRALDADVIVDRADLDAAAREVASHAQGGLRFALDMVGKETAAWCQGVLDTCSRPPSPEPQAQQPRDDEPASQSSNQQSNGESRSANGVPVSHLVCMTGEPKTKLPHVRTHKVPIKLFHVNRRLGSRLSKWLYRLLDADALKIPETRVVDGGLSVVNSCLDLLKNGEVSGSRVVVRMNNVA</sequence>
<accession>A0ABR3WDK3</accession>
<dbReference type="SUPFAM" id="SSF51735">
    <property type="entry name" value="NAD(P)-binding Rossmann-fold domains"/>
    <property type="match status" value="1"/>
</dbReference>
<dbReference type="SUPFAM" id="SSF50129">
    <property type="entry name" value="GroES-like"/>
    <property type="match status" value="1"/>
</dbReference>
<evidence type="ECO:0000256" key="2">
    <source>
        <dbReference type="ARBA" id="ARBA00023002"/>
    </source>
</evidence>
<evidence type="ECO:0000256" key="3">
    <source>
        <dbReference type="SAM" id="MobiDB-lite"/>
    </source>
</evidence>
<proteinExistence type="inferred from homology"/>
<dbReference type="InterPro" id="IPR011032">
    <property type="entry name" value="GroES-like_sf"/>
</dbReference>
<dbReference type="PANTHER" id="PTHR45348:SF2">
    <property type="entry name" value="ZINC-TYPE ALCOHOL DEHYDROGENASE-LIKE PROTEIN C2E1P3.01"/>
    <property type="match status" value="1"/>
</dbReference>
<dbReference type="Pfam" id="PF08240">
    <property type="entry name" value="ADH_N"/>
    <property type="match status" value="1"/>
</dbReference>
<dbReference type="InterPro" id="IPR013154">
    <property type="entry name" value="ADH-like_N"/>
</dbReference>
<name>A0ABR3WDK3_9PEZI</name>
<feature type="domain" description="Alcohol dehydrogenase-like N-terminal" evidence="4">
    <location>
        <begin position="54"/>
        <end position="113"/>
    </location>
</feature>
<dbReference type="InterPro" id="IPR047122">
    <property type="entry name" value="Trans-enoyl_RdTase-like"/>
</dbReference>
<comment type="similarity">
    <text evidence="1">Belongs to the zinc-containing alcohol dehydrogenase family.</text>
</comment>
<dbReference type="Proteomes" id="UP001586593">
    <property type="component" value="Unassembled WGS sequence"/>
</dbReference>
<dbReference type="PANTHER" id="PTHR45348">
    <property type="entry name" value="HYPOTHETICAL OXIDOREDUCTASE (EUROFUNG)"/>
    <property type="match status" value="1"/>
</dbReference>
<feature type="region of interest" description="Disordered" evidence="3">
    <location>
        <begin position="304"/>
        <end position="343"/>
    </location>
</feature>
<evidence type="ECO:0000259" key="4">
    <source>
        <dbReference type="Pfam" id="PF08240"/>
    </source>
</evidence>
<dbReference type="Gene3D" id="3.90.180.10">
    <property type="entry name" value="Medium-chain alcohol dehydrogenases, catalytic domain"/>
    <property type="match status" value="1"/>
</dbReference>
<gene>
    <name evidence="5" type="ORF">VTK73DRAFT_7718</name>
</gene>
<keyword evidence="6" id="KW-1185">Reference proteome</keyword>
<comment type="caution">
    <text evidence="5">The sequence shown here is derived from an EMBL/GenBank/DDBJ whole genome shotgun (WGS) entry which is preliminary data.</text>
</comment>
<reference evidence="5 6" key="1">
    <citation type="journal article" date="2024" name="Commun. Biol.">
        <title>Comparative genomic analysis of thermophilic fungi reveals convergent evolutionary adaptations and gene losses.</title>
        <authorList>
            <person name="Steindorff A.S."/>
            <person name="Aguilar-Pontes M.V."/>
            <person name="Robinson A.J."/>
            <person name="Andreopoulos B."/>
            <person name="LaButti K."/>
            <person name="Kuo A."/>
            <person name="Mondo S."/>
            <person name="Riley R."/>
            <person name="Otillar R."/>
            <person name="Haridas S."/>
            <person name="Lipzen A."/>
            <person name="Grimwood J."/>
            <person name="Schmutz J."/>
            <person name="Clum A."/>
            <person name="Reid I.D."/>
            <person name="Moisan M.C."/>
            <person name="Butler G."/>
            <person name="Nguyen T.T.M."/>
            <person name="Dewar K."/>
            <person name="Conant G."/>
            <person name="Drula E."/>
            <person name="Henrissat B."/>
            <person name="Hansel C."/>
            <person name="Singer S."/>
            <person name="Hutchinson M.I."/>
            <person name="de Vries R.P."/>
            <person name="Natvig D.O."/>
            <person name="Powell A.J."/>
            <person name="Tsang A."/>
            <person name="Grigoriev I.V."/>
        </authorList>
    </citation>
    <scope>NUCLEOTIDE SEQUENCE [LARGE SCALE GENOMIC DNA]</scope>
    <source>
        <strain evidence="5 6">ATCC 24622</strain>
    </source>
</reference>
<evidence type="ECO:0000313" key="6">
    <source>
        <dbReference type="Proteomes" id="UP001586593"/>
    </source>
</evidence>
<feature type="region of interest" description="Disordered" evidence="3">
    <location>
        <begin position="1"/>
        <end position="24"/>
    </location>
</feature>
<dbReference type="CDD" id="cd08249">
    <property type="entry name" value="enoyl_reductase_like"/>
    <property type="match status" value="1"/>
</dbReference>
<evidence type="ECO:0000256" key="1">
    <source>
        <dbReference type="ARBA" id="ARBA00008072"/>
    </source>
</evidence>
<dbReference type="EMBL" id="JAZHXJ010000502">
    <property type="protein sequence ID" value="KAL1859000.1"/>
    <property type="molecule type" value="Genomic_DNA"/>
</dbReference>
<keyword evidence="2" id="KW-0560">Oxidoreductase</keyword>
<organism evidence="5 6">
    <name type="scientific">Phialemonium thermophilum</name>
    <dbReference type="NCBI Taxonomy" id="223376"/>
    <lineage>
        <taxon>Eukaryota</taxon>
        <taxon>Fungi</taxon>
        <taxon>Dikarya</taxon>
        <taxon>Ascomycota</taxon>
        <taxon>Pezizomycotina</taxon>
        <taxon>Sordariomycetes</taxon>
        <taxon>Sordariomycetidae</taxon>
        <taxon>Cephalothecales</taxon>
        <taxon>Cephalothecaceae</taxon>
        <taxon>Phialemonium</taxon>
    </lineage>
</organism>
<dbReference type="InterPro" id="IPR036291">
    <property type="entry name" value="NAD(P)-bd_dom_sf"/>
</dbReference>